<gene>
    <name evidence="3" type="ORF">MOQ_008317</name>
</gene>
<evidence type="ECO:0000256" key="2">
    <source>
        <dbReference type="SAM" id="Phobius"/>
    </source>
</evidence>
<sequence length="337" mass="37211">MAEDGYDQKGPCQMTVAPFFFFCGCFFPSNRRLLILPPFVCVFLTAGFVTLLIDSLSLSIYPDIFSSLSLGQMKELPLLSGARGCLDGGGSCRPSRGTAGGYRRGSGGDISRGCQISAFQGTIDPFFACKRRGALTPLRRSRRHRHRHTRRRWRRRRWSTVHTTTTNRPGRQTRCRGVPASVQQRGRRHGCRHGRAVRCIQPCVVTTTITPSTTSHAIAATPTSAITATTTASAITATTTASTHHVVQLCWNLLIRSAQEINQVANCLRWISTTYEGVRITSLSGTSSTSCPKRYNVTQSERSTEGRKRREKKTGFSDLAAIREKKYFIRSALAAAS</sequence>
<protein>
    <submittedName>
        <fullName evidence="3">Uncharacterized protein</fullName>
    </submittedName>
</protein>
<evidence type="ECO:0000313" key="4">
    <source>
        <dbReference type="Proteomes" id="UP000007350"/>
    </source>
</evidence>
<evidence type="ECO:0000313" key="3">
    <source>
        <dbReference type="EMBL" id="EKF27949.1"/>
    </source>
</evidence>
<organism evidence="3 4">
    <name type="scientific">Trypanosoma cruzi marinkellei</name>
    <dbReference type="NCBI Taxonomy" id="85056"/>
    <lineage>
        <taxon>Eukaryota</taxon>
        <taxon>Discoba</taxon>
        <taxon>Euglenozoa</taxon>
        <taxon>Kinetoplastea</taxon>
        <taxon>Metakinetoplastina</taxon>
        <taxon>Trypanosomatida</taxon>
        <taxon>Trypanosomatidae</taxon>
        <taxon>Trypanosoma</taxon>
        <taxon>Schizotrypanum</taxon>
    </lineage>
</organism>
<feature type="region of interest" description="Disordered" evidence="1">
    <location>
        <begin position="284"/>
        <end position="315"/>
    </location>
</feature>
<feature type="transmembrane region" description="Helical" evidence="2">
    <location>
        <begin position="35"/>
        <end position="53"/>
    </location>
</feature>
<reference evidence="3 4" key="1">
    <citation type="journal article" date="2012" name="BMC Genomics">
        <title>Comparative genomic analysis of human infective Trypanosoma cruzi lineages with the bat-restricted subspecies T. cruzi marinkellei.</title>
        <authorList>
            <person name="Franzen O."/>
            <person name="Talavera-Lopez C."/>
            <person name="Ochaya S."/>
            <person name="Butler C.E."/>
            <person name="Messenger L.A."/>
            <person name="Lewis M.D."/>
            <person name="Llewellyn M.S."/>
            <person name="Marinkelle C.J."/>
            <person name="Tyler K.M."/>
            <person name="Miles M.A."/>
            <person name="Andersson B."/>
        </authorList>
    </citation>
    <scope>NUCLEOTIDE SEQUENCE [LARGE SCALE GENOMIC DNA]</scope>
    <source>
        <strain evidence="3 4">B7</strain>
    </source>
</reference>
<keyword evidence="2" id="KW-1133">Transmembrane helix</keyword>
<name>K2MQM1_TRYCR</name>
<dbReference type="EMBL" id="AHKC01017065">
    <property type="protein sequence ID" value="EKF27949.1"/>
    <property type="molecule type" value="Genomic_DNA"/>
</dbReference>
<keyword evidence="4" id="KW-1185">Reference proteome</keyword>
<dbReference type="Proteomes" id="UP000007350">
    <property type="component" value="Unassembled WGS sequence"/>
</dbReference>
<feature type="region of interest" description="Disordered" evidence="1">
    <location>
        <begin position="162"/>
        <end position="181"/>
    </location>
</feature>
<proteinExistence type="predicted"/>
<comment type="caution">
    <text evidence="3">The sequence shown here is derived from an EMBL/GenBank/DDBJ whole genome shotgun (WGS) entry which is preliminary data.</text>
</comment>
<dbReference type="AlphaFoldDB" id="K2MQM1"/>
<keyword evidence="2" id="KW-0812">Transmembrane</keyword>
<evidence type="ECO:0000256" key="1">
    <source>
        <dbReference type="SAM" id="MobiDB-lite"/>
    </source>
</evidence>
<feature type="compositionally biased region" description="Polar residues" evidence="1">
    <location>
        <begin position="284"/>
        <end position="301"/>
    </location>
</feature>
<accession>K2MQM1</accession>
<feature type="transmembrane region" description="Helical" evidence="2">
    <location>
        <begin position="12"/>
        <end position="29"/>
    </location>
</feature>
<keyword evidence="2" id="KW-0472">Membrane</keyword>